<comment type="caution">
    <text evidence="2">The sequence shown here is derived from an EMBL/GenBank/DDBJ whole genome shotgun (WGS) entry which is preliminary data.</text>
</comment>
<gene>
    <name evidence="2" type="ORF">AB1Y20_003833</name>
</gene>
<proteinExistence type="predicted"/>
<feature type="region of interest" description="Disordered" evidence="1">
    <location>
        <begin position="448"/>
        <end position="527"/>
    </location>
</feature>
<dbReference type="EMBL" id="JBGBPQ010000012">
    <property type="protein sequence ID" value="KAL1514746.1"/>
    <property type="molecule type" value="Genomic_DNA"/>
</dbReference>
<sequence>MNSRWHGVPTGFRIRVPVAGMPPINGIRHSGQTPLPHWADPALPPSLWRPPPPSFDEPARQIELARTIATLKLLEAEVAAPQLLAAAQAAQAQEGASVVPSWDAEKLERLGAELAAVEAHAAHCVERLQKMRGNLHTIAYGELGIRTRRREDAAPSSSAPAAAERAETHKEPPPLHEVVRLRLAGAPTLTLPAGRSLGHSGSSASLFDMDADMRGHAALGGKGQFRQSLSAMLDGGSSASLFDEMGGEGGGGLREAAARRAQARAAAEAKAREELGEAAGYTRDKRVAQAMTAKQFWSLVDDYLKPAQLPPAPPPPCVPRERTALTDRLLASLLPVETEGGRIAPPPPPPPPPPPGRWCTAEQAERQLARELVAVGLLSSDAPLAALRRDPEGDELRVQATALRELAARNARRRVAVQLRAGAQRAPLHKWRRELATTSRELKRLMQRKTAQMVRRRPPNPPAAARSAPTRVSLVWQEKAKAPKRRKASQEVESTQLKPAAASSTGVSSTTPPGQSTDMKGEIKLEA</sequence>
<evidence type="ECO:0000313" key="2">
    <source>
        <dbReference type="EMBL" id="KAL1514746.1"/>
    </source>
</evidence>
<feature type="compositionally biased region" description="Low complexity" evidence="1">
    <location>
        <begin position="499"/>
        <end position="517"/>
    </location>
</feature>
<feature type="compositionally biased region" description="Basic and acidic residues" evidence="1">
    <location>
        <begin position="164"/>
        <end position="174"/>
    </location>
</feature>
<dbReference type="AlphaFoldDB" id="A0AB34J7S1"/>
<protein>
    <submittedName>
        <fullName evidence="2">Uncharacterized protein</fullName>
    </submittedName>
</protein>
<organism evidence="2 3">
    <name type="scientific">Prymnesium parvum</name>
    <name type="common">Toxic golden alga</name>
    <dbReference type="NCBI Taxonomy" id="97485"/>
    <lineage>
        <taxon>Eukaryota</taxon>
        <taxon>Haptista</taxon>
        <taxon>Haptophyta</taxon>
        <taxon>Prymnesiophyceae</taxon>
        <taxon>Prymnesiales</taxon>
        <taxon>Prymnesiaceae</taxon>
        <taxon>Prymnesium</taxon>
    </lineage>
</organism>
<dbReference type="Proteomes" id="UP001515480">
    <property type="component" value="Unassembled WGS sequence"/>
</dbReference>
<evidence type="ECO:0000313" key="3">
    <source>
        <dbReference type="Proteomes" id="UP001515480"/>
    </source>
</evidence>
<reference evidence="2 3" key="1">
    <citation type="journal article" date="2024" name="Science">
        <title>Giant polyketide synthase enzymes in the biosynthesis of giant marine polyether toxins.</title>
        <authorList>
            <person name="Fallon T.R."/>
            <person name="Shende V.V."/>
            <person name="Wierzbicki I.H."/>
            <person name="Pendleton A.L."/>
            <person name="Watervoot N.F."/>
            <person name="Auber R.P."/>
            <person name="Gonzalez D.J."/>
            <person name="Wisecaver J.H."/>
            <person name="Moore B.S."/>
        </authorList>
    </citation>
    <scope>NUCLEOTIDE SEQUENCE [LARGE SCALE GENOMIC DNA]</scope>
    <source>
        <strain evidence="2 3">12B1</strain>
    </source>
</reference>
<keyword evidence="3" id="KW-1185">Reference proteome</keyword>
<feature type="region of interest" description="Disordered" evidence="1">
    <location>
        <begin position="149"/>
        <end position="174"/>
    </location>
</feature>
<evidence type="ECO:0000256" key="1">
    <source>
        <dbReference type="SAM" id="MobiDB-lite"/>
    </source>
</evidence>
<name>A0AB34J7S1_PRYPA</name>
<accession>A0AB34J7S1</accession>
<feature type="compositionally biased region" description="Low complexity" evidence="1">
    <location>
        <begin position="154"/>
        <end position="163"/>
    </location>
</feature>